<accession>A0A2U3EHB4</accession>
<proteinExistence type="predicted"/>
<feature type="compositionally biased region" description="Polar residues" evidence="1">
    <location>
        <begin position="83"/>
        <end position="92"/>
    </location>
</feature>
<reference evidence="2 3" key="1">
    <citation type="journal article" date="2016" name="Front. Microbiol.">
        <title>Genome and transcriptome sequences reveal the specific parasitism of the nematophagous Purpureocillium lilacinum 36-1.</title>
        <authorList>
            <person name="Xie J."/>
            <person name="Li S."/>
            <person name="Mo C."/>
            <person name="Xiao X."/>
            <person name="Peng D."/>
            <person name="Wang G."/>
            <person name="Xiao Y."/>
        </authorList>
    </citation>
    <scope>NUCLEOTIDE SEQUENCE [LARGE SCALE GENOMIC DNA]</scope>
    <source>
        <strain evidence="2 3">36-1</strain>
    </source>
</reference>
<protein>
    <submittedName>
        <fullName evidence="2">Uncharacterized protein</fullName>
    </submittedName>
</protein>
<dbReference type="Proteomes" id="UP000245956">
    <property type="component" value="Unassembled WGS sequence"/>
</dbReference>
<evidence type="ECO:0000313" key="3">
    <source>
        <dbReference type="Proteomes" id="UP000245956"/>
    </source>
</evidence>
<feature type="region of interest" description="Disordered" evidence="1">
    <location>
        <begin position="1"/>
        <end position="106"/>
    </location>
</feature>
<comment type="caution">
    <text evidence="2">The sequence shown here is derived from an EMBL/GenBank/DDBJ whole genome shotgun (WGS) entry which is preliminary data.</text>
</comment>
<sequence>MLWAPHTPYDINRHRLEAPGTTTADLYNRDMPGRSQEDRALRQKRAQPNVDDDAGASAHDAAQTWRPLRSSKQSAAAPEGQGDTASRRTGQANDVALRAPGPVAAEEPGRFYACSMGMEHAYIIVC</sequence>
<evidence type="ECO:0000313" key="2">
    <source>
        <dbReference type="EMBL" id="PWI73904.1"/>
    </source>
</evidence>
<evidence type="ECO:0000256" key="1">
    <source>
        <dbReference type="SAM" id="MobiDB-lite"/>
    </source>
</evidence>
<name>A0A2U3EHB4_PURLI</name>
<organism evidence="2 3">
    <name type="scientific">Purpureocillium lilacinum</name>
    <name type="common">Paecilomyces lilacinus</name>
    <dbReference type="NCBI Taxonomy" id="33203"/>
    <lineage>
        <taxon>Eukaryota</taxon>
        <taxon>Fungi</taxon>
        <taxon>Dikarya</taxon>
        <taxon>Ascomycota</taxon>
        <taxon>Pezizomycotina</taxon>
        <taxon>Sordariomycetes</taxon>
        <taxon>Hypocreomycetidae</taxon>
        <taxon>Hypocreales</taxon>
        <taxon>Ophiocordycipitaceae</taxon>
        <taxon>Purpureocillium</taxon>
    </lineage>
</organism>
<feature type="compositionally biased region" description="Basic and acidic residues" evidence="1">
    <location>
        <begin position="27"/>
        <end position="41"/>
    </location>
</feature>
<dbReference type="EMBL" id="LCWV01000004">
    <property type="protein sequence ID" value="PWI73904.1"/>
    <property type="molecule type" value="Genomic_DNA"/>
</dbReference>
<dbReference type="AlphaFoldDB" id="A0A2U3EHB4"/>
<gene>
    <name evidence="2" type="ORF">PCL_09180</name>
</gene>